<sequence>MRVAILGGLLQLLLIPAFISLGLWQWNKAESKTALQASLDTRSHDAAIAMPTTPADIEALRHRRVILRGHFDASRQVLIDNRLHREQAGYHVITPLRLEGSDMHVLVNRGWLRAPADHARQPDAPVPAGEVELTGIVAAPTSRFFNLAAQPSSGWEPVWQNLDLERFRSAVAYPLQPLIVQLDAQSPGGFVREWPRPDERADRHRSYALQWFGFAVASLGIWGYFLVRKP</sequence>
<dbReference type="PANTHER" id="PTHR23427:SF2">
    <property type="entry name" value="SURFEIT LOCUS PROTEIN 1"/>
    <property type="match status" value="1"/>
</dbReference>
<evidence type="ECO:0000256" key="2">
    <source>
        <dbReference type="ARBA" id="ARBA00007165"/>
    </source>
</evidence>
<keyword evidence="3 6" id="KW-0812">Transmembrane</keyword>
<dbReference type="EMBL" id="MTHD01000001">
    <property type="protein sequence ID" value="OMG56509.1"/>
    <property type="molecule type" value="Genomic_DNA"/>
</dbReference>
<comment type="caution">
    <text evidence="7">The sequence shown here is derived from an EMBL/GenBank/DDBJ whole genome shotgun (WGS) entry which is preliminary data.</text>
</comment>
<dbReference type="InterPro" id="IPR045214">
    <property type="entry name" value="Surf1/Surf4"/>
</dbReference>
<feature type="transmembrane region" description="Helical" evidence="6">
    <location>
        <begin position="207"/>
        <end position="227"/>
    </location>
</feature>
<comment type="similarity">
    <text evidence="2 6">Belongs to the SURF1 family.</text>
</comment>
<keyword evidence="4 6" id="KW-1133">Transmembrane helix</keyword>
<comment type="subcellular location">
    <subcellularLocation>
        <location evidence="6">Cell membrane</location>
        <topology evidence="6">Multi-pass membrane protein</topology>
    </subcellularLocation>
    <subcellularLocation>
        <location evidence="1">Membrane</location>
    </subcellularLocation>
</comment>
<dbReference type="STRING" id="418702.BJN45_02510"/>
<dbReference type="AlphaFoldDB" id="A0A1R1ID56"/>
<dbReference type="Pfam" id="PF02104">
    <property type="entry name" value="SURF1"/>
    <property type="match status" value="1"/>
</dbReference>
<evidence type="ECO:0000313" key="8">
    <source>
        <dbReference type="Proteomes" id="UP000187526"/>
    </source>
</evidence>
<evidence type="ECO:0000256" key="1">
    <source>
        <dbReference type="ARBA" id="ARBA00004370"/>
    </source>
</evidence>
<dbReference type="CDD" id="cd06662">
    <property type="entry name" value="SURF1"/>
    <property type="match status" value="1"/>
</dbReference>
<keyword evidence="6" id="KW-1003">Cell membrane</keyword>
<evidence type="ECO:0000313" key="7">
    <source>
        <dbReference type="EMBL" id="OMG56509.1"/>
    </source>
</evidence>
<evidence type="ECO:0000256" key="3">
    <source>
        <dbReference type="ARBA" id="ARBA00022692"/>
    </source>
</evidence>
<evidence type="ECO:0000256" key="4">
    <source>
        <dbReference type="ARBA" id="ARBA00022989"/>
    </source>
</evidence>
<evidence type="ECO:0000256" key="6">
    <source>
        <dbReference type="RuleBase" id="RU363076"/>
    </source>
</evidence>
<dbReference type="GO" id="GO:0005886">
    <property type="term" value="C:plasma membrane"/>
    <property type="evidence" value="ECO:0007669"/>
    <property type="project" value="UniProtKB-SubCell"/>
</dbReference>
<reference evidence="7 8" key="1">
    <citation type="submission" date="2016-10" db="EMBL/GenBank/DDBJ databases">
        <title>Alkaliphiles isolated from bioreactors.</title>
        <authorList>
            <person name="Salah Z."/>
            <person name="Rout S.P."/>
            <person name="Humphreys P.N."/>
        </authorList>
    </citation>
    <scope>NUCLEOTIDE SEQUENCE [LARGE SCALE GENOMIC DNA]</scope>
    <source>
        <strain evidence="7 8">ZS02</strain>
    </source>
</reference>
<evidence type="ECO:0000256" key="5">
    <source>
        <dbReference type="ARBA" id="ARBA00023136"/>
    </source>
</evidence>
<comment type="caution">
    <text evidence="6">Lacks conserved residue(s) required for the propagation of feature annotation.</text>
</comment>
<accession>A0A1R1ID56</accession>
<name>A0A1R1ID56_9RHOO</name>
<protein>
    <recommendedName>
        <fullName evidence="6">SURF1-like protein</fullName>
    </recommendedName>
</protein>
<gene>
    <name evidence="7" type="ORF">BJN45_02510</name>
</gene>
<dbReference type="PANTHER" id="PTHR23427">
    <property type="entry name" value="SURFEIT LOCUS PROTEIN"/>
    <property type="match status" value="1"/>
</dbReference>
<organism evidence="7 8">
    <name type="scientific">Azonexus hydrophilus</name>
    <dbReference type="NCBI Taxonomy" id="418702"/>
    <lineage>
        <taxon>Bacteria</taxon>
        <taxon>Pseudomonadati</taxon>
        <taxon>Pseudomonadota</taxon>
        <taxon>Betaproteobacteria</taxon>
        <taxon>Rhodocyclales</taxon>
        <taxon>Azonexaceae</taxon>
        <taxon>Azonexus</taxon>
    </lineage>
</organism>
<dbReference type="Proteomes" id="UP000187526">
    <property type="component" value="Unassembled WGS sequence"/>
</dbReference>
<proteinExistence type="inferred from homology"/>
<dbReference type="PROSITE" id="PS50895">
    <property type="entry name" value="SURF1"/>
    <property type="match status" value="1"/>
</dbReference>
<keyword evidence="5 6" id="KW-0472">Membrane</keyword>
<keyword evidence="8" id="KW-1185">Reference proteome</keyword>
<dbReference type="InterPro" id="IPR002994">
    <property type="entry name" value="Surf1/Shy1"/>
</dbReference>